<dbReference type="InterPro" id="IPR013320">
    <property type="entry name" value="ConA-like_dom_sf"/>
</dbReference>
<evidence type="ECO:0000313" key="7">
    <source>
        <dbReference type="Proteomes" id="UP000285301"/>
    </source>
</evidence>
<dbReference type="STRING" id="1965070.A0A443QNU6"/>
<keyword evidence="4" id="KW-0812">Transmembrane</keyword>
<dbReference type="PROSITE" id="PS51304">
    <property type="entry name" value="GALECTIN"/>
    <property type="match status" value="1"/>
</dbReference>
<comment type="caution">
    <text evidence="6">The sequence shown here is derived from an EMBL/GenBank/DDBJ whole genome shotgun (WGS) entry which is preliminary data.</text>
</comment>
<feature type="transmembrane region" description="Helical" evidence="4">
    <location>
        <begin position="269"/>
        <end position="290"/>
    </location>
</feature>
<keyword evidence="7" id="KW-1185">Reference proteome</keyword>
<dbReference type="GO" id="GO:0030246">
    <property type="term" value="F:carbohydrate binding"/>
    <property type="evidence" value="ECO:0007669"/>
    <property type="project" value="UniProtKB-UniRule"/>
</dbReference>
<keyword evidence="2" id="KW-0677">Repeat</keyword>
<keyword evidence="4" id="KW-1133">Transmembrane helix</keyword>
<organism evidence="6 7">
    <name type="scientific">Dinothrombium tinctorium</name>
    <dbReference type="NCBI Taxonomy" id="1965070"/>
    <lineage>
        <taxon>Eukaryota</taxon>
        <taxon>Metazoa</taxon>
        <taxon>Ecdysozoa</taxon>
        <taxon>Arthropoda</taxon>
        <taxon>Chelicerata</taxon>
        <taxon>Arachnida</taxon>
        <taxon>Acari</taxon>
        <taxon>Acariformes</taxon>
        <taxon>Trombidiformes</taxon>
        <taxon>Prostigmata</taxon>
        <taxon>Anystina</taxon>
        <taxon>Parasitengona</taxon>
        <taxon>Trombidioidea</taxon>
        <taxon>Trombidiidae</taxon>
        <taxon>Dinothrombium</taxon>
    </lineage>
</organism>
<evidence type="ECO:0000256" key="4">
    <source>
        <dbReference type="SAM" id="Phobius"/>
    </source>
</evidence>
<feature type="domain" description="Galectin" evidence="5">
    <location>
        <begin position="12"/>
        <end position="145"/>
    </location>
</feature>
<evidence type="ECO:0000313" key="6">
    <source>
        <dbReference type="EMBL" id="RWS04671.1"/>
    </source>
</evidence>
<protein>
    <recommendedName>
        <fullName evidence="3">Galectin</fullName>
    </recommendedName>
</protein>
<dbReference type="CDD" id="cd00070">
    <property type="entry name" value="GLECT"/>
    <property type="match status" value="1"/>
</dbReference>
<evidence type="ECO:0000256" key="1">
    <source>
        <dbReference type="ARBA" id="ARBA00022734"/>
    </source>
</evidence>
<dbReference type="SMART" id="SM00908">
    <property type="entry name" value="Gal-bind_lectin"/>
    <property type="match status" value="1"/>
</dbReference>
<accession>A0A443QNU6</accession>
<dbReference type="FunFam" id="2.60.120.200:FF:000124">
    <property type="entry name" value="Galectin-4"/>
    <property type="match status" value="1"/>
</dbReference>
<dbReference type="AlphaFoldDB" id="A0A443QNU6"/>
<proteinExistence type="predicted"/>
<dbReference type="SUPFAM" id="SSF49899">
    <property type="entry name" value="Concanavalin A-like lectins/glucanases"/>
    <property type="match status" value="1"/>
</dbReference>
<gene>
    <name evidence="6" type="ORF">B4U79_11564</name>
</gene>
<dbReference type="Pfam" id="PF00337">
    <property type="entry name" value="Gal-bind_lectin"/>
    <property type="match status" value="1"/>
</dbReference>
<dbReference type="PANTHER" id="PTHR11346">
    <property type="entry name" value="GALECTIN"/>
    <property type="match status" value="1"/>
</dbReference>
<reference evidence="6 7" key="1">
    <citation type="journal article" date="2018" name="Gigascience">
        <title>Genomes of trombidid mites reveal novel predicted allergens and laterally-transferred genes associated with secondary metabolism.</title>
        <authorList>
            <person name="Dong X."/>
            <person name="Chaisiri K."/>
            <person name="Xia D."/>
            <person name="Armstrong S.D."/>
            <person name="Fang Y."/>
            <person name="Donnelly M.J."/>
            <person name="Kadowaki T."/>
            <person name="McGarry J.W."/>
            <person name="Darby A.C."/>
            <person name="Makepeace B.L."/>
        </authorList>
    </citation>
    <scope>NUCLEOTIDE SEQUENCE [LARGE SCALE GENOMIC DNA]</scope>
    <source>
        <strain evidence="6">UoL-WK</strain>
    </source>
</reference>
<evidence type="ECO:0000259" key="5">
    <source>
        <dbReference type="PROSITE" id="PS51304"/>
    </source>
</evidence>
<keyword evidence="4" id="KW-0472">Membrane</keyword>
<name>A0A443QNU6_9ACAR</name>
<dbReference type="PANTHER" id="PTHR11346:SF176">
    <property type="entry name" value="32 KDA BETA-GALACTOSIDE-BINDING LECTIN LEC-3"/>
    <property type="match status" value="1"/>
</dbReference>
<dbReference type="InterPro" id="IPR001079">
    <property type="entry name" value="Galectin_CRD"/>
</dbReference>
<evidence type="ECO:0000256" key="3">
    <source>
        <dbReference type="RuleBase" id="RU102079"/>
    </source>
</evidence>
<dbReference type="InterPro" id="IPR044156">
    <property type="entry name" value="Galectin-like"/>
</dbReference>
<sequence>MSAPIYNPTVPLVQPLQGALYAGQMIRVQGEVHSSPNCFAINLQTGPRVNPRDDIALHISPVFTPPPRVVRNTLQAQRWGPEESHGGFPFAPNSKFEILILVEYDEYKVAINGAHFTQYRHRIPFNLVSYLAIDGDVRIDCIMFEQHGQTSAAPSAPPAAMGSMPPYPTGPGGMPCPPPPTAATAAGYPSGPMPYPSSAPMPYSSGSYATPVYPSSAAPVYPTSSGAYPTSSGLYPGASGAYPVGGYPYGPAAPSYGGYPHRKSSPIPIGGTAAGLAAGVGAAALGAAMLGHHPMKKMKKLYKFKHKFKKPKFFKHKFGKFHKMWKHKGWSSESSCSTDEE</sequence>
<dbReference type="EMBL" id="NCKU01005354">
    <property type="protein sequence ID" value="RWS04671.1"/>
    <property type="molecule type" value="Genomic_DNA"/>
</dbReference>
<dbReference type="GO" id="GO:0016936">
    <property type="term" value="F:galactoside binding"/>
    <property type="evidence" value="ECO:0007669"/>
    <property type="project" value="TreeGrafter"/>
</dbReference>
<evidence type="ECO:0000256" key="2">
    <source>
        <dbReference type="ARBA" id="ARBA00022737"/>
    </source>
</evidence>
<dbReference type="OrthoDB" id="6251307at2759"/>
<dbReference type="Gene3D" id="2.60.120.200">
    <property type="match status" value="1"/>
</dbReference>
<keyword evidence="1 3" id="KW-0430">Lectin</keyword>
<dbReference type="Proteomes" id="UP000285301">
    <property type="component" value="Unassembled WGS sequence"/>
</dbReference>
<dbReference type="SMART" id="SM00276">
    <property type="entry name" value="GLECT"/>
    <property type="match status" value="1"/>
</dbReference>